<sequence length="470" mass="52061">MAARTFQPLSLLQFLRHATHHSMTNQTTYVLGNPSADLDSIISAILFSYFSASNPQRESNISHQYVPVINLPNVPPGRALGKLRPEFVTALRLATNETGQDDEELLKKNILTLASLKEQLHSSDKPPKPAQPINVFMTDWNALSASANGTRGIEGISGTISVKGCIDHHEDEKFVPLDVGLRCIQTGVGSCTSLVVRELQSRGLWEDSRFRDAALSEKADPPPETYESQVAKLALAAILADTVNMTAKDKVSEVDRRAVSFLENKIRQAEDTVWDRNDFYEQIIQAKNASVDNLTINEVLGRDYKDWIDQIIRPVSSNQSMSVKTGICSVVRSLSWLFVKSTEENGTHGASQSPVGSFLYSLHNFALSRNLDVVAVMTAYNSQPGDKFHRELLLYVPNDAYIQHLATFKALATDALGLKMKMGKQYQAPNSLAAFQPRTPLLVHVWDQENVSKSRKQVAPLLRSIMTGAQ</sequence>
<comment type="caution">
    <text evidence="1">The sequence shown here is derived from an EMBL/GenBank/DDBJ whole genome shotgun (WGS) entry which is preliminary data.</text>
</comment>
<reference evidence="1" key="1">
    <citation type="journal article" date="2022" name="bioRxiv">
        <title>Population genetic analysis of Ophidiomyces ophidiicola, the causative agent of snake fungal disease, indicates recent introductions to the USA.</title>
        <authorList>
            <person name="Ladner J.T."/>
            <person name="Palmer J.M."/>
            <person name="Ettinger C.L."/>
            <person name="Stajich J.E."/>
            <person name="Farrell T.M."/>
            <person name="Glorioso B.M."/>
            <person name="Lawson B."/>
            <person name="Price S.J."/>
            <person name="Stengle A.G."/>
            <person name="Grear D.A."/>
            <person name="Lorch J.M."/>
        </authorList>
    </citation>
    <scope>NUCLEOTIDE SEQUENCE</scope>
    <source>
        <strain evidence="1">NWHC 24266-5</strain>
    </source>
</reference>
<dbReference type="EMBL" id="JALBCA010000008">
    <property type="protein sequence ID" value="KAI2392145.1"/>
    <property type="molecule type" value="Genomic_DNA"/>
</dbReference>
<keyword evidence="1" id="KW-0378">Hydrolase</keyword>
<name>A0ACB8V3U7_9EURO</name>
<dbReference type="EC" id="3.6.1.11" evidence="1"/>
<accession>A0ACB8V3U7</accession>
<evidence type="ECO:0000313" key="1">
    <source>
        <dbReference type="EMBL" id="KAI2392145.1"/>
    </source>
</evidence>
<gene>
    <name evidence="1" type="primary">PPX1</name>
    <name evidence="1" type="ORF">LOY88_000801</name>
</gene>
<proteinExistence type="predicted"/>
<protein>
    <submittedName>
        <fullName evidence="1">Exopolyphosphatase</fullName>
        <ecNumber evidence="1">3.6.1.11</ecNumber>
    </submittedName>
</protein>
<organism evidence="1">
    <name type="scientific">Ophidiomyces ophidiicola</name>
    <dbReference type="NCBI Taxonomy" id="1387563"/>
    <lineage>
        <taxon>Eukaryota</taxon>
        <taxon>Fungi</taxon>
        <taxon>Dikarya</taxon>
        <taxon>Ascomycota</taxon>
        <taxon>Pezizomycotina</taxon>
        <taxon>Eurotiomycetes</taxon>
        <taxon>Eurotiomycetidae</taxon>
        <taxon>Onygenales</taxon>
        <taxon>Onygenaceae</taxon>
        <taxon>Ophidiomyces</taxon>
    </lineage>
</organism>